<keyword evidence="3" id="KW-1003">Cell membrane</keyword>
<dbReference type="Pfam" id="PF09976">
    <property type="entry name" value="TPR_21"/>
    <property type="match status" value="1"/>
</dbReference>
<evidence type="ECO:0000256" key="1">
    <source>
        <dbReference type="ARBA" id="ARBA00004167"/>
    </source>
</evidence>
<comment type="subcellular location">
    <subcellularLocation>
        <location evidence="2">Cell membrane</location>
    </subcellularLocation>
    <subcellularLocation>
        <location evidence="1">Membrane</location>
        <topology evidence="1">Single-pass membrane protein</topology>
    </subcellularLocation>
</comment>
<evidence type="ECO:0000313" key="12">
    <source>
        <dbReference type="Proteomes" id="UP001197214"/>
    </source>
</evidence>
<feature type="compositionally biased region" description="Basic and acidic residues" evidence="8">
    <location>
        <begin position="232"/>
        <end position="243"/>
    </location>
</feature>
<evidence type="ECO:0000259" key="10">
    <source>
        <dbReference type="Pfam" id="PF09976"/>
    </source>
</evidence>
<keyword evidence="6 9" id="KW-0472">Membrane</keyword>
<keyword evidence="5 9" id="KW-1133">Transmembrane helix</keyword>
<dbReference type="InterPro" id="IPR026039">
    <property type="entry name" value="YfgM"/>
</dbReference>
<evidence type="ECO:0000256" key="5">
    <source>
        <dbReference type="ARBA" id="ARBA00022989"/>
    </source>
</evidence>
<keyword evidence="7" id="KW-0143">Chaperone</keyword>
<dbReference type="PANTHER" id="PTHR38035:SF1">
    <property type="entry name" value="ANCILLARY SECYEG TRANSLOCON SUBUNIT"/>
    <property type="match status" value="1"/>
</dbReference>
<proteinExistence type="predicted"/>
<dbReference type="RefSeq" id="WP_219238544.1">
    <property type="nucleotide sequence ID" value="NZ_JAHWZX010000010.1"/>
</dbReference>
<evidence type="ECO:0000256" key="6">
    <source>
        <dbReference type="ARBA" id="ARBA00023136"/>
    </source>
</evidence>
<accession>A0ABS6XMI1</accession>
<evidence type="ECO:0000256" key="3">
    <source>
        <dbReference type="ARBA" id="ARBA00022475"/>
    </source>
</evidence>
<dbReference type="EMBL" id="JAHWZX010000010">
    <property type="protein sequence ID" value="MBW4331412.1"/>
    <property type="molecule type" value="Genomic_DNA"/>
</dbReference>
<feature type="domain" description="Ancillary SecYEG translocon subunit/Cell division coordinator CpoB TPR" evidence="10">
    <location>
        <begin position="29"/>
        <end position="215"/>
    </location>
</feature>
<sequence length="243" mass="26584">MALSPESNEAFFREVDEEMRREQFASFGRRYGVWVAIAIVVVIAAVGGWLYWMHAKNAKASEAGIQYNAAIDALGKENVDAAGKQLQPLTASKIDGYRAMSRFVQADVLLRNDDAKGAAKKFAEIANDDALPQPYRDLAIIRQTLVQYDDMKPQDVIQRLRPLAMKESPWFGSAGEMVAIAYMRSGRRDLASKMYSDLAASDDIPDSVRQRAVQMAGALGTDTDKAAGNGKTGDKNAKDTKAG</sequence>
<dbReference type="Proteomes" id="UP001197214">
    <property type="component" value="Unassembled WGS sequence"/>
</dbReference>
<protein>
    <submittedName>
        <fullName evidence="11">Tetratricopeptide repeat protein</fullName>
    </submittedName>
</protein>
<dbReference type="InterPro" id="IPR018704">
    <property type="entry name" value="SecYEG/CpoB_TPR"/>
</dbReference>
<keyword evidence="4 9" id="KW-0812">Transmembrane</keyword>
<evidence type="ECO:0000256" key="8">
    <source>
        <dbReference type="SAM" id="MobiDB-lite"/>
    </source>
</evidence>
<evidence type="ECO:0000256" key="2">
    <source>
        <dbReference type="ARBA" id="ARBA00004236"/>
    </source>
</evidence>
<evidence type="ECO:0000256" key="4">
    <source>
        <dbReference type="ARBA" id="ARBA00022692"/>
    </source>
</evidence>
<evidence type="ECO:0000256" key="7">
    <source>
        <dbReference type="ARBA" id="ARBA00023186"/>
    </source>
</evidence>
<dbReference type="PANTHER" id="PTHR38035">
    <property type="entry name" value="UPF0070 PROTEIN YFGM"/>
    <property type="match status" value="1"/>
</dbReference>
<name>A0ABS6XMI1_9SPHN</name>
<gene>
    <name evidence="11" type="ORF">KY084_11100</name>
</gene>
<evidence type="ECO:0000256" key="9">
    <source>
        <dbReference type="SAM" id="Phobius"/>
    </source>
</evidence>
<keyword evidence="12" id="KW-1185">Reference proteome</keyword>
<evidence type="ECO:0000313" key="11">
    <source>
        <dbReference type="EMBL" id="MBW4331412.1"/>
    </source>
</evidence>
<organism evidence="11 12">
    <name type="scientific">Stakelama flava</name>
    <dbReference type="NCBI Taxonomy" id="2860338"/>
    <lineage>
        <taxon>Bacteria</taxon>
        <taxon>Pseudomonadati</taxon>
        <taxon>Pseudomonadota</taxon>
        <taxon>Alphaproteobacteria</taxon>
        <taxon>Sphingomonadales</taxon>
        <taxon>Sphingomonadaceae</taxon>
        <taxon>Stakelama</taxon>
    </lineage>
</organism>
<feature type="region of interest" description="Disordered" evidence="8">
    <location>
        <begin position="216"/>
        <end position="243"/>
    </location>
</feature>
<feature type="transmembrane region" description="Helical" evidence="9">
    <location>
        <begin position="31"/>
        <end position="52"/>
    </location>
</feature>
<comment type="caution">
    <text evidence="11">The sequence shown here is derived from an EMBL/GenBank/DDBJ whole genome shotgun (WGS) entry which is preliminary data.</text>
</comment>
<reference evidence="11 12" key="1">
    <citation type="submission" date="2021-07" db="EMBL/GenBank/DDBJ databases">
        <title>Stakelama flava sp. nov., a novel endophytic bacterium isolated from branch of Kandelia candel.</title>
        <authorList>
            <person name="Tuo L."/>
        </authorList>
    </citation>
    <scope>NUCLEOTIDE SEQUENCE [LARGE SCALE GENOMIC DNA]</scope>
    <source>
        <strain evidence="11 12">CBK3Z-3</strain>
    </source>
</reference>